<sequence>MSGYVYFIGEKPDGPLYTGVTANLGERVYQHRQAIGSSFCRRYGLKKLVYYEFFDRIEDAIAHEKRVKKWRRAWKNQLVDKMNPDWRDLYETLNQ</sequence>
<comment type="caution">
    <text evidence="3">The sequence shown here is derived from an EMBL/GenBank/DDBJ whole genome shotgun (WGS) entry which is preliminary data.</text>
</comment>
<dbReference type="SUPFAM" id="SSF82771">
    <property type="entry name" value="GIY-YIG endonuclease"/>
    <property type="match status" value="1"/>
</dbReference>
<dbReference type="Gene3D" id="3.40.1440.10">
    <property type="entry name" value="GIY-YIG endonuclease"/>
    <property type="match status" value="1"/>
</dbReference>
<organism evidence="3 4">
    <name type="scientific">Hyphococcus aureus</name>
    <dbReference type="NCBI Taxonomy" id="2666033"/>
    <lineage>
        <taxon>Bacteria</taxon>
        <taxon>Pseudomonadati</taxon>
        <taxon>Pseudomonadota</taxon>
        <taxon>Alphaproteobacteria</taxon>
        <taxon>Parvularculales</taxon>
        <taxon>Parvularculaceae</taxon>
        <taxon>Hyphococcus</taxon>
    </lineage>
</organism>
<dbReference type="InterPro" id="IPR000305">
    <property type="entry name" value="GIY-YIG_endonuc"/>
</dbReference>
<keyword evidence="4" id="KW-1185">Reference proteome</keyword>
<dbReference type="PANTHER" id="PTHR34477:SF5">
    <property type="entry name" value="BSL5627 PROTEIN"/>
    <property type="match status" value="1"/>
</dbReference>
<reference evidence="3 4" key="1">
    <citation type="submission" date="2024-09" db="EMBL/GenBank/DDBJ databases">
        <authorList>
            <person name="Zhang Z.-H."/>
        </authorList>
    </citation>
    <scope>NUCLEOTIDE SEQUENCE [LARGE SCALE GENOMIC DNA]</scope>
    <source>
        <strain evidence="3 4">HHTR114</strain>
    </source>
</reference>
<evidence type="ECO:0000259" key="2">
    <source>
        <dbReference type="PROSITE" id="PS50164"/>
    </source>
</evidence>
<gene>
    <name evidence="3" type="ORF">ACFMB1_08315</name>
</gene>
<dbReference type="InterPro" id="IPR035901">
    <property type="entry name" value="GIY-YIG_endonuc_sf"/>
</dbReference>
<comment type="similarity">
    <text evidence="1">Belongs to the UPF0213 family.</text>
</comment>
<feature type="domain" description="GIY-YIG" evidence="2">
    <location>
        <begin position="1"/>
        <end position="77"/>
    </location>
</feature>
<dbReference type="Proteomes" id="UP001596116">
    <property type="component" value="Unassembled WGS sequence"/>
</dbReference>
<dbReference type="CDD" id="cd10448">
    <property type="entry name" value="GIY-YIG_unchar_3"/>
    <property type="match status" value="1"/>
</dbReference>
<evidence type="ECO:0000313" key="3">
    <source>
        <dbReference type="EMBL" id="MFC6035542.1"/>
    </source>
</evidence>
<name>A0ABW1KZX4_9PROT</name>
<dbReference type="Pfam" id="PF01541">
    <property type="entry name" value="GIY-YIG"/>
    <property type="match status" value="1"/>
</dbReference>
<dbReference type="EMBL" id="JBHPON010000001">
    <property type="protein sequence ID" value="MFC6035542.1"/>
    <property type="molecule type" value="Genomic_DNA"/>
</dbReference>
<dbReference type="InterPro" id="IPR050190">
    <property type="entry name" value="UPF0213_domain"/>
</dbReference>
<evidence type="ECO:0000256" key="1">
    <source>
        <dbReference type="ARBA" id="ARBA00007435"/>
    </source>
</evidence>
<dbReference type="PANTHER" id="PTHR34477">
    <property type="entry name" value="UPF0213 PROTEIN YHBQ"/>
    <property type="match status" value="1"/>
</dbReference>
<dbReference type="PROSITE" id="PS50164">
    <property type="entry name" value="GIY_YIG"/>
    <property type="match status" value="1"/>
</dbReference>
<proteinExistence type="inferred from homology"/>
<evidence type="ECO:0000313" key="4">
    <source>
        <dbReference type="Proteomes" id="UP001596116"/>
    </source>
</evidence>
<protein>
    <submittedName>
        <fullName evidence="3">GIY-YIG nuclease family protein</fullName>
    </submittedName>
</protein>
<accession>A0ABW1KZX4</accession>
<dbReference type="RefSeq" id="WP_379879101.1">
    <property type="nucleotide sequence ID" value="NZ_JBHPON010000001.1"/>
</dbReference>
<dbReference type="SMART" id="SM00465">
    <property type="entry name" value="GIYc"/>
    <property type="match status" value="1"/>
</dbReference>